<proteinExistence type="inferred from homology"/>
<dbReference type="InterPro" id="IPR052954">
    <property type="entry name" value="GPCR-Ligand_Int"/>
</dbReference>
<evidence type="ECO:0000256" key="6">
    <source>
        <dbReference type="SAM" id="Phobius"/>
    </source>
</evidence>
<dbReference type="SUPFAM" id="SSF81321">
    <property type="entry name" value="Family A G protein-coupled receptor-like"/>
    <property type="match status" value="1"/>
</dbReference>
<dbReference type="PRINTS" id="PR00237">
    <property type="entry name" value="GPCRRHODOPSN"/>
</dbReference>
<dbReference type="GO" id="GO:0016020">
    <property type="term" value="C:membrane"/>
    <property type="evidence" value="ECO:0007669"/>
    <property type="project" value="UniProtKB-SubCell"/>
</dbReference>
<dbReference type="AlphaFoldDB" id="A0AAW1D895"/>
<keyword evidence="4 6" id="KW-1133">Transmembrane helix</keyword>
<keyword evidence="3 6" id="KW-0812">Transmembrane</keyword>
<feature type="transmembrane region" description="Helical" evidence="6">
    <location>
        <begin position="166"/>
        <end position="186"/>
    </location>
</feature>
<dbReference type="GO" id="GO:0004930">
    <property type="term" value="F:G protein-coupled receptor activity"/>
    <property type="evidence" value="ECO:0007669"/>
    <property type="project" value="InterPro"/>
</dbReference>
<dbReference type="InterPro" id="IPR017452">
    <property type="entry name" value="GPCR_Rhodpsn_7TM"/>
</dbReference>
<comment type="similarity">
    <text evidence="2">Belongs to the G-protein coupled receptor 1 family.</text>
</comment>
<dbReference type="PROSITE" id="PS50262">
    <property type="entry name" value="G_PROTEIN_RECEP_F1_2"/>
    <property type="match status" value="1"/>
</dbReference>
<feature type="transmembrane region" description="Helical" evidence="6">
    <location>
        <begin position="213"/>
        <end position="241"/>
    </location>
</feature>
<feature type="transmembrane region" description="Helical" evidence="6">
    <location>
        <begin position="345"/>
        <end position="364"/>
    </location>
</feature>
<sequence length="414" mass="47203">MNENISWTNVNSSWISETDIDSINGTLLNITEHETNGAKLLLEGCRYWIPNLLLPIVVTIGILGNGVTVFVMTRKRMKSSTNTYLTALAVSDLLFLIFNMILSLHHINAFQPIRNVFYWHVLKWTYWLTDAASACSNWLTVSFTLERFIAVRYPLRGRVLCTESRARKVIAGVVILALLLTITTAFEWEVQEHDGKASLKLTWLGSHSNYKSVFYWFSSITFTLIPLVSLSGLNFLLVAAVRKSSEGRTQLTEDARGMKGSFRPNAKNSIYSRTASERSPPLNRMSQRRIFKQRQENKVTIVLISVVFLFLICQAPSGITVIVKIFYEPKDHTTGDYLLRSAGNILNFLMVINAASNFFLYCALSDTYQRTLTTTFCRGKRQWKERTDTLSTATSFRNSSVYQNRREQETLSQC</sequence>
<feature type="transmembrane region" description="Helical" evidence="6">
    <location>
        <begin position="52"/>
        <end position="72"/>
    </location>
</feature>
<dbReference type="EMBL" id="JAPXFL010000005">
    <property type="protein sequence ID" value="KAK9506234.1"/>
    <property type="molecule type" value="Genomic_DNA"/>
</dbReference>
<keyword evidence="9" id="KW-1185">Reference proteome</keyword>
<keyword evidence="5 6" id="KW-0472">Membrane</keyword>
<organism evidence="8 9">
    <name type="scientific">Rhynocoris fuscipes</name>
    <dbReference type="NCBI Taxonomy" id="488301"/>
    <lineage>
        <taxon>Eukaryota</taxon>
        <taxon>Metazoa</taxon>
        <taxon>Ecdysozoa</taxon>
        <taxon>Arthropoda</taxon>
        <taxon>Hexapoda</taxon>
        <taxon>Insecta</taxon>
        <taxon>Pterygota</taxon>
        <taxon>Neoptera</taxon>
        <taxon>Paraneoptera</taxon>
        <taxon>Hemiptera</taxon>
        <taxon>Heteroptera</taxon>
        <taxon>Panheteroptera</taxon>
        <taxon>Cimicomorpha</taxon>
        <taxon>Reduviidae</taxon>
        <taxon>Harpactorinae</taxon>
        <taxon>Harpactorini</taxon>
        <taxon>Rhynocoris</taxon>
    </lineage>
</organism>
<evidence type="ECO:0000259" key="7">
    <source>
        <dbReference type="PROSITE" id="PS50262"/>
    </source>
</evidence>
<evidence type="ECO:0000256" key="1">
    <source>
        <dbReference type="ARBA" id="ARBA00004370"/>
    </source>
</evidence>
<feature type="transmembrane region" description="Helical" evidence="6">
    <location>
        <begin position="299"/>
        <end position="325"/>
    </location>
</feature>
<protein>
    <recommendedName>
        <fullName evidence="7">G-protein coupled receptors family 1 profile domain-containing protein</fullName>
    </recommendedName>
</protein>
<reference evidence="8 9" key="1">
    <citation type="submission" date="2022-12" db="EMBL/GenBank/DDBJ databases">
        <title>Chromosome-level genome assembly of true bugs.</title>
        <authorList>
            <person name="Ma L."/>
            <person name="Li H."/>
        </authorList>
    </citation>
    <scope>NUCLEOTIDE SEQUENCE [LARGE SCALE GENOMIC DNA]</scope>
    <source>
        <strain evidence="8">Lab_2022b</strain>
    </source>
</reference>
<evidence type="ECO:0000313" key="9">
    <source>
        <dbReference type="Proteomes" id="UP001461498"/>
    </source>
</evidence>
<evidence type="ECO:0000313" key="8">
    <source>
        <dbReference type="EMBL" id="KAK9506234.1"/>
    </source>
</evidence>
<dbReference type="PANTHER" id="PTHR46641">
    <property type="entry name" value="FMRFAMIDE RECEPTOR-RELATED"/>
    <property type="match status" value="1"/>
</dbReference>
<dbReference type="Proteomes" id="UP001461498">
    <property type="component" value="Unassembled WGS sequence"/>
</dbReference>
<comment type="subcellular location">
    <subcellularLocation>
        <location evidence="1">Membrane</location>
    </subcellularLocation>
</comment>
<feature type="transmembrane region" description="Helical" evidence="6">
    <location>
        <begin position="84"/>
        <end position="104"/>
    </location>
</feature>
<feature type="domain" description="G-protein coupled receptors family 1 profile" evidence="7">
    <location>
        <begin position="64"/>
        <end position="361"/>
    </location>
</feature>
<gene>
    <name evidence="8" type="ORF">O3M35_008206</name>
</gene>
<evidence type="ECO:0000256" key="4">
    <source>
        <dbReference type="ARBA" id="ARBA00022989"/>
    </source>
</evidence>
<dbReference type="Pfam" id="PF00001">
    <property type="entry name" value="7tm_1"/>
    <property type="match status" value="1"/>
</dbReference>
<dbReference type="EMBL" id="JAPXFL010000005">
    <property type="protein sequence ID" value="KAK9506235.1"/>
    <property type="molecule type" value="Genomic_DNA"/>
</dbReference>
<comment type="caution">
    <text evidence="8">The sequence shown here is derived from an EMBL/GenBank/DDBJ whole genome shotgun (WGS) entry which is preliminary data.</text>
</comment>
<evidence type="ECO:0000256" key="2">
    <source>
        <dbReference type="ARBA" id="ARBA00010663"/>
    </source>
</evidence>
<dbReference type="CDD" id="cd14978">
    <property type="entry name" value="7tmA_FMRFamide_R-like"/>
    <property type="match status" value="1"/>
</dbReference>
<dbReference type="InterPro" id="IPR000276">
    <property type="entry name" value="GPCR_Rhodpsn"/>
</dbReference>
<name>A0AAW1D895_9HEMI</name>
<dbReference type="Gene3D" id="1.20.1070.10">
    <property type="entry name" value="Rhodopsin 7-helix transmembrane proteins"/>
    <property type="match status" value="1"/>
</dbReference>
<accession>A0AAW1D895</accession>
<dbReference type="PANTHER" id="PTHR46641:SF22">
    <property type="entry name" value="PROCTOLIN RECEPTOR, ISOFORM A"/>
    <property type="match status" value="1"/>
</dbReference>
<evidence type="ECO:0000256" key="5">
    <source>
        <dbReference type="ARBA" id="ARBA00023136"/>
    </source>
</evidence>
<feature type="transmembrane region" description="Helical" evidence="6">
    <location>
        <begin position="124"/>
        <end position="145"/>
    </location>
</feature>
<evidence type="ECO:0000256" key="3">
    <source>
        <dbReference type="ARBA" id="ARBA00022692"/>
    </source>
</evidence>